<name>A0ABV7M952_9PROT</name>
<proteinExistence type="predicted"/>
<comment type="caution">
    <text evidence="1">The sequence shown here is derived from an EMBL/GenBank/DDBJ whole genome shotgun (WGS) entry which is preliminary data.</text>
</comment>
<reference evidence="2" key="1">
    <citation type="journal article" date="2019" name="Int. J. Syst. Evol. Microbiol.">
        <title>The Global Catalogue of Microorganisms (GCM) 10K type strain sequencing project: providing services to taxonomists for standard genome sequencing and annotation.</title>
        <authorList>
            <consortium name="The Broad Institute Genomics Platform"/>
            <consortium name="The Broad Institute Genome Sequencing Center for Infectious Disease"/>
            <person name="Wu L."/>
            <person name="Ma J."/>
        </authorList>
    </citation>
    <scope>NUCLEOTIDE SEQUENCE [LARGE SCALE GENOMIC DNA]</scope>
    <source>
        <strain evidence="2">KCTC 22245</strain>
    </source>
</reference>
<dbReference type="SFLD" id="SFLDG01018">
    <property type="entry name" value="Squalene/Phytoene_Synthase_Lik"/>
    <property type="match status" value="1"/>
</dbReference>
<dbReference type="EMBL" id="JBHRVA010000002">
    <property type="protein sequence ID" value="MFC3301948.1"/>
    <property type="molecule type" value="Genomic_DNA"/>
</dbReference>
<dbReference type="Proteomes" id="UP001595607">
    <property type="component" value="Unassembled WGS sequence"/>
</dbReference>
<evidence type="ECO:0000313" key="2">
    <source>
        <dbReference type="Proteomes" id="UP001595607"/>
    </source>
</evidence>
<dbReference type="Pfam" id="PF00494">
    <property type="entry name" value="SQS_PSY"/>
    <property type="match status" value="1"/>
</dbReference>
<sequence length="286" mass="31717">MKVYRDADIEAASGKGAGDENFPVGSFLIAPPLRPHVKAYYDFARGADDIGDDPDLDGEEKIRRLEAYRQVLHGEAKGLTKPEALRRSLLATGVPLERGSDLLRAFKQDARQDRYASLSELITYCEYSACPVGQFLLDLHGEDRALFPASDALCTSLQILNHLQDCSDDLRKIGRSYLPIRWLTEEGAAVEDVLADRASPELRKVFHRLLDVCDDLNRKAEELVGGLRSRRLAAESAVILRLAKRLHNRLRTGDPVAERVALSRTDFLAAGALGLWQGALMPRRAA</sequence>
<dbReference type="InterPro" id="IPR008949">
    <property type="entry name" value="Isoprenoid_synthase_dom_sf"/>
</dbReference>
<dbReference type="RefSeq" id="WP_189573869.1">
    <property type="nucleotide sequence ID" value="NZ_BMXU01000001.1"/>
</dbReference>
<dbReference type="SUPFAM" id="SSF48576">
    <property type="entry name" value="Terpenoid synthases"/>
    <property type="match status" value="1"/>
</dbReference>
<gene>
    <name evidence="1" type="ORF">ACFONP_04310</name>
</gene>
<keyword evidence="2" id="KW-1185">Reference proteome</keyword>
<organism evidence="1 2">
    <name type="scientific">Parvularcula lutaonensis</name>
    <dbReference type="NCBI Taxonomy" id="491923"/>
    <lineage>
        <taxon>Bacteria</taxon>
        <taxon>Pseudomonadati</taxon>
        <taxon>Pseudomonadota</taxon>
        <taxon>Alphaproteobacteria</taxon>
        <taxon>Parvularculales</taxon>
        <taxon>Parvularculaceae</taxon>
        <taxon>Parvularcula</taxon>
    </lineage>
</organism>
<dbReference type="Gene3D" id="1.10.600.10">
    <property type="entry name" value="Farnesyl Diphosphate Synthase"/>
    <property type="match status" value="1"/>
</dbReference>
<accession>A0ABV7M952</accession>
<dbReference type="InterPro" id="IPR002060">
    <property type="entry name" value="Squ/phyt_synthse"/>
</dbReference>
<dbReference type="PANTHER" id="PTHR31480">
    <property type="entry name" value="BIFUNCTIONAL LYCOPENE CYCLASE/PHYTOENE SYNTHASE"/>
    <property type="match status" value="1"/>
</dbReference>
<dbReference type="SFLD" id="SFLDS00005">
    <property type="entry name" value="Isoprenoid_Synthase_Type_I"/>
    <property type="match status" value="1"/>
</dbReference>
<evidence type="ECO:0000313" key="1">
    <source>
        <dbReference type="EMBL" id="MFC3301948.1"/>
    </source>
</evidence>
<protein>
    <submittedName>
        <fullName evidence="1">Squalene/phytoene synthase family protein</fullName>
    </submittedName>
</protein>